<sequence length="35" mass="4158">MRSSINEKKNNWQSNIANKFRLCLRLLRPPCLISL</sequence>
<gene>
    <name evidence="1" type="primary">Bm4944</name>
    <name evidence="1" type="ORF">BM_Bm4944</name>
</gene>
<name>A0A0J9XUV5_BRUMA</name>
<proteinExistence type="predicted"/>
<evidence type="ECO:0000313" key="1">
    <source>
        <dbReference type="EMBL" id="CDP95914.1"/>
    </source>
</evidence>
<accession>A0A0J9XUV5</accession>
<reference evidence="1" key="1">
    <citation type="journal article" date="2007" name="Science">
        <title>Draft genome of the filarial nematode parasite Brugia malayi.</title>
        <authorList>
            <person name="Ghedin E."/>
            <person name="Wang S."/>
            <person name="Spiro D."/>
            <person name="Caler E."/>
            <person name="Zhao Q."/>
            <person name="Crabtree J."/>
            <person name="Allen J.E."/>
            <person name="Delcher A.L."/>
            <person name="Guiliano D.B."/>
            <person name="Miranda-Saavedra D."/>
            <person name="Angiuoli S.V."/>
            <person name="Creasy T."/>
            <person name="Amedeo P."/>
            <person name="Haas B."/>
            <person name="El-Sayed N.M."/>
            <person name="Wortman J.R."/>
            <person name="Feldblyum T."/>
            <person name="Tallon L."/>
            <person name="Schatz M."/>
            <person name="Shumway M."/>
            <person name="Koo H."/>
            <person name="Salzberg S.L."/>
            <person name="Schobel S."/>
            <person name="Pertea M."/>
            <person name="Pop M."/>
            <person name="White O."/>
            <person name="Barton G.J."/>
            <person name="Carlow C.K."/>
            <person name="Crawford M.J."/>
            <person name="Daub J."/>
            <person name="Dimmic M.W."/>
            <person name="Estes C.F."/>
            <person name="Foster J.M."/>
            <person name="Ganatra M."/>
            <person name="Gregory W.F."/>
            <person name="Johnson N.M."/>
            <person name="Jin J."/>
            <person name="Komuniecki R."/>
            <person name="Korf I."/>
            <person name="Kumar S."/>
            <person name="Laney S."/>
            <person name="Li B.W."/>
            <person name="Li W."/>
            <person name="Lindblom T.H."/>
            <person name="Lustigman S."/>
            <person name="Ma D."/>
            <person name="Maina C.V."/>
            <person name="Martin D.M."/>
            <person name="McCarter J.P."/>
            <person name="McReynolds L."/>
            <person name="Mitreva M."/>
            <person name="Nutman T.B."/>
            <person name="Parkinson J."/>
            <person name="Peregrin-Alvarez J.M."/>
            <person name="Poole C."/>
            <person name="Ren Q."/>
            <person name="Saunders L."/>
            <person name="Sluder A.E."/>
            <person name="Smith K."/>
            <person name="Stanke M."/>
            <person name="Unnasch T.R."/>
            <person name="Ware J."/>
            <person name="Wei A.D."/>
            <person name="Weil G."/>
            <person name="Williams D.J."/>
            <person name="Zhang Y."/>
            <person name="Williams S.A."/>
            <person name="Fraser-Liggett C."/>
            <person name="Slatko B."/>
            <person name="Blaxter M.L."/>
            <person name="Scott A.L."/>
        </authorList>
    </citation>
    <scope>NUCLEOTIDE SEQUENCE</scope>
    <source>
        <strain evidence="1">FR3</strain>
    </source>
</reference>
<reference evidence="1" key="2">
    <citation type="submission" date="2012-12" db="EMBL/GenBank/DDBJ databases">
        <authorList>
            <person name="Gao Y.W."/>
            <person name="Fan S.T."/>
            <person name="Sun H.T."/>
            <person name="Wang Z."/>
            <person name="Gao X.L."/>
            <person name="Li Y.G."/>
            <person name="Wang T.C."/>
            <person name="Zhang K."/>
            <person name="Xu W.W."/>
            <person name="Yu Z.J."/>
            <person name="Xia X.Z."/>
        </authorList>
    </citation>
    <scope>NUCLEOTIDE SEQUENCE</scope>
    <source>
        <strain evidence="1">FR3</strain>
    </source>
</reference>
<protein>
    <submittedName>
        <fullName evidence="1">Bm4944, isoform d</fullName>
    </submittedName>
</protein>
<dbReference type="AlphaFoldDB" id="A0A0J9XUV5"/>
<organism evidence="1">
    <name type="scientific">Brugia malayi</name>
    <name type="common">Filarial nematode worm</name>
    <dbReference type="NCBI Taxonomy" id="6279"/>
    <lineage>
        <taxon>Eukaryota</taxon>
        <taxon>Metazoa</taxon>
        <taxon>Ecdysozoa</taxon>
        <taxon>Nematoda</taxon>
        <taxon>Chromadorea</taxon>
        <taxon>Rhabditida</taxon>
        <taxon>Spirurina</taxon>
        <taxon>Spiruromorpha</taxon>
        <taxon>Filarioidea</taxon>
        <taxon>Onchocercidae</taxon>
        <taxon>Brugia</taxon>
    </lineage>
</organism>
<dbReference type="EMBL" id="LN856957">
    <property type="protein sequence ID" value="CDP95914.1"/>
    <property type="molecule type" value="Genomic_DNA"/>
</dbReference>